<organism evidence="1 2">
    <name type="scientific">Kineosporia succinea</name>
    <dbReference type="NCBI Taxonomy" id="84632"/>
    <lineage>
        <taxon>Bacteria</taxon>
        <taxon>Bacillati</taxon>
        <taxon>Actinomycetota</taxon>
        <taxon>Actinomycetes</taxon>
        <taxon>Kineosporiales</taxon>
        <taxon>Kineosporiaceae</taxon>
        <taxon>Kineosporia</taxon>
    </lineage>
</organism>
<dbReference type="RefSeq" id="WP_307244463.1">
    <property type="nucleotide sequence ID" value="NZ_JAUSQZ010000001.1"/>
</dbReference>
<dbReference type="Proteomes" id="UP001235712">
    <property type="component" value="Unassembled WGS sequence"/>
</dbReference>
<name>A0ABT9P5B7_9ACTN</name>
<accession>A0ABT9P5B7</accession>
<protein>
    <submittedName>
        <fullName evidence="1">Uncharacterized protein</fullName>
    </submittedName>
</protein>
<dbReference type="EMBL" id="JAUSQZ010000001">
    <property type="protein sequence ID" value="MDP9827868.1"/>
    <property type="molecule type" value="Genomic_DNA"/>
</dbReference>
<gene>
    <name evidence="1" type="ORF">J2S57_003617</name>
</gene>
<proteinExistence type="predicted"/>
<sequence length="193" mass="20140">MVDVVVNASGIEDARPGSAVGSVPLVEIPATAAYLDELRATGGPVLIGVDLYHPAEGGQVRNLTSGLREGGRRYLRADFPDHLLVGGPRRIQVRTYLTLSSGLATTSLGLVAHMPWLRGVIARSPHLGSSDWHVIAVNRRTRQRLSASGTGQSYATGVLTALMAEGVATSRPSGPVTADAVITLEDALGGLDL</sequence>
<keyword evidence="2" id="KW-1185">Reference proteome</keyword>
<reference evidence="1 2" key="1">
    <citation type="submission" date="2023-07" db="EMBL/GenBank/DDBJ databases">
        <title>Sequencing the genomes of 1000 actinobacteria strains.</title>
        <authorList>
            <person name="Klenk H.-P."/>
        </authorList>
    </citation>
    <scope>NUCLEOTIDE SEQUENCE [LARGE SCALE GENOMIC DNA]</scope>
    <source>
        <strain evidence="1 2">DSM 44388</strain>
    </source>
</reference>
<evidence type="ECO:0000313" key="1">
    <source>
        <dbReference type="EMBL" id="MDP9827868.1"/>
    </source>
</evidence>
<evidence type="ECO:0000313" key="2">
    <source>
        <dbReference type="Proteomes" id="UP001235712"/>
    </source>
</evidence>
<comment type="caution">
    <text evidence="1">The sequence shown here is derived from an EMBL/GenBank/DDBJ whole genome shotgun (WGS) entry which is preliminary data.</text>
</comment>